<name>A0ABP6THJ7_9ACTN</name>
<dbReference type="RefSeq" id="WP_318296565.1">
    <property type="nucleotide sequence ID" value="NZ_BAAAXF010000014.1"/>
</dbReference>
<protein>
    <submittedName>
        <fullName evidence="3">TadE/TadG family type IV pilus assembly protein</fullName>
    </submittedName>
</protein>
<sequence>MLEHDRLTVWWRGRRWADDRGDASIQMAIVYPFVLLAAIAVIQASLWYYARQIALTAAREGVTAARTYQAGPADGTARARQVLGRTAGDSLRFVSVSASSDGERVRVQVSGVAQSMIPGIEGLTITQSASGPVERWVPGP</sequence>
<feature type="transmembrane region" description="Helical" evidence="1">
    <location>
        <begin position="29"/>
        <end position="50"/>
    </location>
</feature>
<evidence type="ECO:0000259" key="2">
    <source>
        <dbReference type="Pfam" id="PF07811"/>
    </source>
</evidence>
<accession>A0ABP6THJ7</accession>
<dbReference type="EMBL" id="BAAAXF010000014">
    <property type="protein sequence ID" value="GAA3493841.1"/>
    <property type="molecule type" value="Genomic_DNA"/>
</dbReference>
<dbReference type="Pfam" id="PF07811">
    <property type="entry name" value="TadE"/>
    <property type="match status" value="1"/>
</dbReference>
<comment type="caution">
    <text evidence="3">The sequence shown here is derived from an EMBL/GenBank/DDBJ whole genome shotgun (WGS) entry which is preliminary data.</text>
</comment>
<evidence type="ECO:0000256" key="1">
    <source>
        <dbReference type="SAM" id="Phobius"/>
    </source>
</evidence>
<keyword evidence="1" id="KW-0472">Membrane</keyword>
<dbReference type="Proteomes" id="UP001501455">
    <property type="component" value="Unassembled WGS sequence"/>
</dbReference>
<reference evidence="4" key="1">
    <citation type="journal article" date="2019" name="Int. J. Syst. Evol. Microbiol.">
        <title>The Global Catalogue of Microorganisms (GCM) 10K type strain sequencing project: providing services to taxonomists for standard genome sequencing and annotation.</title>
        <authorList>
            <consortium name="The Broad Institute Genomics Platform"/>
            <consortium name="The Broad Institute Genome Sequencing Center for Infectious Disease"/>
            <person name="Wu L."/>
            <person name="Ma J."/>
        </authorList>
    </citation>
    <scope>NUCLEOTIDE SEQUENCE [LARGE SCALE GENOMIC DNA]</scope>
    <source>
        <strain evidence="4">JCM 4816</strain>
    </source>
</reference>
<keyword evidence="1" id="KW-1133">Transmembrane helix</keyword>
<proteinExistence type="predicted"/>
<feature type="domain" description="TadE-like" evidence="2">
    <location>
        <begin position="21"/>
        <end position="62"/>
    </location>
</feature>
<organism evidence="3 4">
    <name type="scientific">Streptomyces prasinosporus</name>
    <dbReference type="NCBI Taxonomy" id="68256"/>
    <lineage>
        <taxon>Bacteria</taxon>
        <taxon>Bacillati</taxon>
        <taxon>Actinomycetota</taxon>
        <taxon>Actinomycetes</taxon>
        <taxon>Kitasatosporales</taxon>
        <taxon>Streptomycetaceae</taxon>
        <taxon>Streptomyces</taxon>
        <taxon>Streptomyces albogriseolus group</taxon>
    </lineage>
</organism>
<evidence type="ECO:0000313" key="4">
    <source>
        <dbReference type="Proteomes" id="UP001501455"/>
    </source>
</evidence>
<keyword evidence="4" id="KW-1185">Reference proteome</keyword>
<keyword evidence="1" id="KW-0812">Transmembrane</keyword>
<dbReference type="InterPro" id="IPR012495">
    <property type="entry name" value="TadE-like_dom"/>
</dbReference>
<gene>
    <name evidence="3" type="ORF">GCM10019016_009400</name>
</gene>
<evidence type="ECO:0000313" key="3">
    <source>
        <dbReference type="EMBL" id="GAA3493841.1"/>
    </source>
</evidence>